<proteinExistence type="predicted"/>
<name>A0A8E0VH27_9TREM</name>
<dbReference type="EMBL" id="LUCM01008953">
    <property type="protein sequence ID" value="KAA0187680.1"/>
    <property type="molecule type" value="Genomic_DNA"/>
</dbReference>
<evidence type="ECO:0000313" key="2">
    <source>
        <dbReference type="Proteomes" id="UP000728185"/>
    </source>
</evidence>
<dbReference type="OrthoDB" id="6228606at2759"/>
<comment type="caution">
    <text evidence="1">The sequence shown here is derived from an EMBL/GenBank/DDBJ whole genome shotgun (WGS) entry which is preliminary data.</text>
</comment>
<protein>
    <submittedName>
        <fullName evidence="1">Uncharacterized protein</fullName>
    </submittedName>
</protein>
<reference evidence="1" key="1">
    <citation type="submission" date="2019-05" db="EMBL/GenBank/DDBJ databases">
        <title>Annotation for the trematode Fasciolopsis buski.</title>
        <authorList>
            <person name="Choi Y.-J."/>
        </authorList>
    </citation>
    <scope>NUCLEOTIDE SEQUENCE</scope>
    <source>
        <strain evidence="1">HT</strain>
        <tissue evidence="1">Whole worm</tissue>
    </source>
</reference>
<accession>A0A8E0VH27</accession>
<dbReference type="Proteomes" id="UP000728185">
    <property type="component" value="Unassembled WGS sequence"/>
</dbReference>
<dbReference type="AlphaFoldDB" id="A0A8E0VH27"/>
<organism evidence="1 2">
    <name type="scientific">Fasciolopsis buskii</name>
    <dbReference type="NCBI Taxonomy" id="27845"/>
    <lineage>
        <taxon>Eukaryota</taxon>
        <taxon>Metazoa</taxon>
        <taxon>Spiralia</taxon>
        <taxon>Lophotrochozoa</taxon>
        <taxon>Platyhelminthes</taxon>
        <taxon>Trematoda</taxon>
        <taxon>Digenea</taxon>
        <taxon>Plagiorchiida</taxon>
        <taxon>Echinostomata</taxon>
        <taxon>Echinostomatoidea</taxon>
        <taxon>Fasciolidae</taxon>
        <taxon>Fasciolopsis</taxon>
    </lineage>
</organism>
<evidence type="ECO:0000313" key="1">
    <source>
        <dbReference type="EMBL" id="KAA0187680.1"/>
    </source>
</evidence>
<gene>
    <name evidence="1" type="ORF">FBUS_02415</name>
</gene>
<keyword evidence="2" id="KW-1185">Reference proteome</keyword>
<sequence length="120" mass="14162">METSVKENRIDCCPRPDKFVSDIKAHDAPKWWTYWLRTFNAFPRLTETDETDKLDMIINFLTPHVYEPAFERQTLGSSVEKLKSSYVHRTNVIFIRYLLVTLKQKVGQYVDQFVQNTKGS</sequence>